<keyword evidence="2" id="KW-1185">Reference proteome</keyword>
<gene>
    <name evidence="1" type="ORF">SAMN04488135_10873</name>
</gene>
<evidence type="ECO:0000313" key="1">
    <source>
        <dbReference type="EMBL" id="SHI07175.1"/>
    </source>
</evidence>
<dbReference type="AlphaFoldDB" id="A0A1M5Y4Z9"/>
<dbReference type="CDD" id="cd09736">
    <property type="entry name" value="Csy2_I-F"/>
    <property type="match status" value="1"/>
</dbReference>
<dbReference type="Pfam" id="PF09614">
    <property type="entry name" value="Cas_Csy2"/>
    <property type="match status" value="1"/>
</dbReference>
<evidence type="ECO:0000313" key="2">
    <source>
        <dbReference type="Proteomes" id="UP000184226"/>
    </source>
</evidence>
<protein>
    <submittedName>
        <fullName evidence="1">CRISPR-associated protein, Csy2 family</fullName>
    </submittedName>
</protein>
<dbReference type="NCBIfam" id="TIGR02565">
    <property type="entry name" value="cas_Csy2"/>
    <property type="match status" value="1"/>
</dbReference>
<accession>A0A1M5Y4Z9</accession>
<name>A0A1M5Y4Z9_9BURK</name>
<dbReference type="EMBL" id="FQXE01000008">
    <property type="protein sequence ID" value="SHI07175.1"/>
    <property type="molecule type" value="Genomic_DNA"/>
</dbReference>
<organism evidence="1 2">
    <name type="scientific">Pollutimonas bauzanensis</name>
    <dbReference type="NCBI Taxonomy" id="658167"/>
    <lineage>
        <taxon>Bacteria</taxon>
        <taxon>Pseudomonadati</taxon>
        <taxon>Pseudomonadota</taxon>
        <taxon>Betaproteobacteria</taxon>
        <taxon>Burkholderiales</taxon>
        <taxon>Alcaligenaceae</taxon>
        <taxon>Pollutimonas</taxon>
    </lineage>
</organism>
<dbReference type="STRING" id="658167.SAMN04488135_10873"/>
<reference evidence="1 2" key="1">
    <citation type="submission" date="2016-11" db="EMBL/GenBank/DDBJ databases">
        <authorList>
            <person name="Jaros S."/>
            <person name="Januszkiewicz K."/>
            <person name="Wedrychowicz H."/>
        </authorList>
    </citation>
    <scope>NUCLEOTIDE SEQUENCE [LARGE SCALE GENOMIC DNA]</scope>
    <source>
        <strain evidence="1 2">CGMCC 1.10190</strain>
    </source>
</reference>
<dbReference type="InterPro" id="IPR013398">
    <property type="entry name" value="CRISPR-assoc_prot_Csy2"/>
</dbReference>
<sequence length="335" mass="37103">MSALPMSALPDSNGLLILPRIRVQNANAISSPITHGFPSITAFLGLQWALERKLLGKFPVVFDSIGVVCHDYEEQTAKGGYTKSFCLTRNPIEKDGSTAAIVEEGRIHLDITLLLGISGGCIPDFTEDERAAFAYEVAETVARMRIAGGSVVPGRHGARGKPQLVLVPLSTDAAEANNEFRLLRRRWLPGFALVSRDDLLARRWESLKKNNPRATKFDALLDLSRLNWRPGPAADANDPQKTVEWLPERKDGWIVPMPVGYGALAQFQAGAVEQARDLRAPFSFVESLYSAGQWISPHRLGSWRDLLWYGRADTETGLYRACNDYVQPTTVELPY</sequence>
<proteinExistence type="predicted"/>
<dbReference type="Proteomes" id="UP000184226">
    <property type="component" value="Unassembled WGS sequence"/>
</dbReference>